<comment type="caution">
    <text evidence="13">The sequence shown here is derived from an EMBL/GenBank/DDBJ whole genome shotgun (WGS) entry which is preliminary data.</text>
</comment>
<evidence type="ECO:0000313" key="14">
    <source>
        <dbReference type="Proteomes" id="UP000231279"/>
    </source>
</evidence>
<keyword evidence="7" id="KW-0809">Transit peptide</keyword>
<evidence type="ECO:0000256" key="6">
    <source>
        <dbReference type="ARBA" id="ARBA00022723"/>
    </source>
</evidence>
<evidence type="ECO:0000256" key="8">
    <source>
        <dbReference type="ARBA" id="ARBA00023008"/>
    </source>
</evidence>
<evidence type="ECO:0000256" key="7">
    <source>
        <dbReference type="ARBA" id="ARBA00022946"/>
    </source>
</evidence>
<dbReference type="Proteomes" id="UP000231279">
    <property type="component" value="Unassembled WGS sequence"/>
</dbReference>
<reference evidence="14" key="1">
    <citation type="journal article" date="2018" name="Gigascience">
        <title>Genome assembly of the Pink Ipe (Handroanthus impetiginosus, Bignoniaceae), a highly valued, ecologically keystone Neotropical timber forest tree.</title>
        <authorList>
            <person name="Silva-Junior O.B."/>
            <person name="Grattapaglia D."/>
            <person name="Novaes E."/>
            <person name="Collevatti R.G."/>
        </authorList>
    </citation>
    <scope>NUCLEOTIDE SEQUENCE [LARGE SCALE GENOMIC DNA]</scope>
    <source>
        <strain evidence="14">cv. UFG-1</strain>
    </source>
</reference>
<dbReference type="Gene3D" id="3.30.70.100">
    <property type="match status" value="1"/>
</dbReference>
<keyword evidence="8" id="KW-0186">Copper</keyword>
<dbReference type="EMBL" id="NKXS01003161">
    <property type="protein sequence ID" value="PIN10674.1"/>
    <property type="molecule type" value="Genomic_DNA"/>
</dbReference>
<sequence length="323" mass="33816">MAFLRSVATTKTTAIAATVAIPAAFALSSSSSSPSAPRSSASFERVFKNLSFGSLSLSSNPTPRPKKSGVVNSFGNASSAAVEMDQNPPTQNGAVLPELLTEFMVDMKCEGCVNSVKTNLQTVDGVKNVDADLTNQVVRILGTSPVKTLTEALEQTGRKARLIGQGVPDDFLVSAAVAEFKGPVIFGVVRLAQVNMELARVEANFSGLPPGKHGWSINEFGDLTRGAASTGKVFNLPVGDLGTLDVNEKGDAFFSGVKEQLRVGDLIGRSIAVYGTEDRSDEGVAAAVIARSAGVGENYKKLCTCDGTTIWEATDSDFVTSKV</sequence>
<dbReference type="GO" id="GO:0009626">
    <property type="term" value="P:plant-type hypersensitive response"/>
    <property type="evidence" value="ECO:0007669"/>
    <property type="project" value="UniProtKB-KW"/>
</dbReference>
<dbReference type="Pfam" id="PF00080">
    <property type="entry name" value="Sod_Cu"/>
    <property type="match status" value="1"/>
</dbReference>
<dbReference type="SUPFAM" id="SSF49329">
    <property type="entry name" value="Cu,Zn superoxide dismutase-like"/>
    <property type="match status" value="1"/>
</dbReference>
<dbReference type="FunFam" id="2.60.40.200:FF:000006">
    <property type="entry name" value="Copper chaperone for superoxide dismutase"/>
    <property type="match status" value="1"/>
</dbReference>
<dbReference type="GO" id="GO:0005507">
    <property type="term" value="F:copper ion binding"/>
    <property type="evidence" value="ECO:0007669"/>
    <property type="project" value="InterPro"/>
</dbReference>
<organism evidence="13 14">
    <name type="scientific">Handroanthus impetiginosus</name>
    <dbReference type="NCBI Taxonomy" id="429701"/>
    <lineage>
        <taxon>Eukaryota</taxon>
        <taxon>Viridiplantae</taxon>
        <taxon>Streptophyta</taxon>
        <taxon>Embryophyta</taxon>
        <taxon>Tracheophyta</taxon>
        <taxon>Spermatophyta</taxon>
        <taxon>Magnoliopsida</taxon>
        <taxon>eudicotyledons</taxon>
        <taxon>Gunneridae</taxon>
        <taxon>Pentapetalae</taxon>
        <taxon>asterids</taxon>
        <taxon>lamiids</taxon>
        <taxon>Lamiales</taxon>
        <taxon>Bignoniaceae</taxon>
        <taxon>Crescentiina</taxon>
        <taxon>Tabebuia alliance</taxon>
        <taxon>Handroanthus</taxon>
    </lineage>
</organism>
<evidence type="ECO:0000256" key="10">
    <source>
        <dbReference type="ARBA" id="ARBA00025798"/>
    </source>
</evidence>
<evidence type="ECO:0000259" key="12">
    <source>
        <dbReference type="PROSITE" id="PS50846"/>
    </source>
</evidence>
<dbReference type="OrthoDB" id="666972at2759"/>
<dbReference type="Gene3D" id="2.60.40.200">
    <property type="entry name" value="Superoxide dismutase, copper/zinc binding domain"/>
    <property type="match status" value="1"/>
</dbReference>
<dbReference type="SUPFAM" id="SSF55008">
    <property type="entry name" value="HMA, heavy metal-associated domain"/>
    <property type="match status" value="1"/>
</dbReference>
<accession>A0A2G9GZH5</accession>
<dbReference type="GO" id="GO:0006801">
    <property type="term" value="P:superoxide metabolic process"/>
    <property type="evidence" value="ECO:0007669"/>
    <property type="project" value="InterPro"/>
</dbReference>
<comment type="cofactor">
    <cofactor evidence="1">
        <name>Cu(2+)</name>
        <dbReference type="ChEBI" id="CHEBI:29036"/>
    </cofactor>
</comment>
<comment type="similarity">
    <text evidence="10">In the C-terminal section; belongs to the Cu-Zn superoxide dismutase family.</text>
</comment>
<evidence type="ECO:0000256" key="1">
    <source>
        <dbReference type="ARBA" id="ARBA00001973"/>
    </source>
</evidence>
<name>A0A2G9GZH5_9LAMI</name>
<evidence type="ECO:0000256" key="4">
    <source>
        <dbReference type="ARBA" id="ARBA00022528"/>
    </source>
</evidence>
<comment type="subcellular location">
    <subcellularLocation>
        <location evidence="2">Membrane</location>
        <topology evidence="2">Peripheral membrane protein</topology>
    </subcellularLocation>
    <subcellularLocation>
        <location evidence="3">Plastid</location>
        <location evidence="3">Chloroplast</location>
    </subcellularLocation>
</comment>
<dbReference type="InterPro" id="IPR006121">
    <property type="entry name" value="HMA_dom"/>
</dbReference>
<gene>
    <name evidence="13" type="ORF">CDL12_16730</name>
</gene>
<evidence type="ECO:0000313" key="13">
    <source>
        <dbReference type="EMBL" id="PIN10674.1"/>
    </source>
</evidence>
<dbReference type="Pfam" id="PF00403">
    <property type="entry name" value="HMA"/>
    <property type="match status" value="1"/>
</dbReference>
<dbReference type="InterPro" id="IPR036163">
    <property type="entry name" value="HMA_dom_sf"/>
</dbReference>
<dbReference type="CDD" id="cd00371">
    <property type="entry name" value="HMA"/>
    <property type="match status" value="1"/>
</dbReference>
<keyword evidence="6" id="KW-0479">Metal-binding</keyword>
<dbReference type="AlphaFoldDB" id="A0A2G9GZH5"/>
<keyword evidence="14" id="KW-1185">Reference proteome</keyword>
<feature type="domain" description="HMA" evidence="12">
    <location>
        <begin position="98"/>
        <end position="161"/>
    </location>
</feature>
<dbReference type="GO" id="GO:0009507">
    <property type="term" value="C:chloroplast"/>
    <property type="evidence" value="ECO:0007669"/>
    <property type="project" value="UniProtKB-SubCell"/>
</dbReference>
<dbReference type="PANTHER" id="PTHR10003">
    <property type="entry name" value="SUPEROXIDE DISMUTASE CU-ZN -RELATED"/>
    <property type="match status" value="1"/>
</dbReference>
<protein>
    <recommendedName>
        <fullName evidence="11">Superoxide dismutase copper chaperone</fullName>
    </recommendedName>
</protein>
<proteinExistence type="inferred from homology"/>
<evidence type="ECO:0000256" key="5">
    <source>
        <dbReference type="ARBA" id="ARBA00022640"/>
    </source>
</evidence>
<dbReference type="GO" id="GO:0016020">
    <property type="term" value="C:membrane"/>
    <property type="evidence" value="ECO:0007669"/>
    <property type="project" value="UniProtKB-SubCell"/>
</dbReference>
<dbReference type="STRING" id="429701.A0A2G9GZH5"/>
<dbReference type="PROSITE" id="PS50846">
    <property type="entry name" value="HMA_2"/>
    <property type="match status" value="1"/>
</dbReference>
<evidence type="ECO:0000256" key="11">
    <source>
        <dbReference type="ARBA" id="ARBA00032899"/>
    </source>
</evidence>
<keyword evidence="4" id="KW-0150">Chloroplast</keyword>
<dbReference type="InterPro" id="IPR036423">
    <property type="entry name" value="SOD-like_Cu/Zn_dom_sf"/>
</dbReference>
<dbReference type="InterPro" id="IPR001424">
    <property type="entry name" value="SOD_Cu_Zn_dom"/>
</dbReference>
<evidence type="ECO:0000256" key="9">
    <source>
        <dbReference type="ARBA" id="ARBA00023186"/>
    </source>
</evidence>
<dbReference type="FunFam" id="3.30.70.100:FF:000042">
    <property type="entry name" value="Copper chaperone for superoxide dismutase"/>
    <property type="match status" value="1"/>
</dbReference>
<keyword evidence="5" id="KW-0934">Plastid</keyword>
<dbReference type="InterPro" id="IPR024134">
    <property type="entry name" value="SOD_Cu/Zn_/chaperone"/>
</dbReference>
<evidence type="ECO:0000256" key="2">
    <source>
        <dbReference type="ARBA" id="ARBA00004170"/>
    </source>
</evidence>
<keyword evidence="9" id="KW-0143">Chaperone</keyword>
<evidence type="ECO:0000256" key="3">
    <source>
        <dbReference type="ARBA" id="ARBA00004229"/>
    </source>
</evidence>